<evidence type="ECO:0000313" key="8">
    <source>
        <dbReference type="Proteomes" id="UP000016933"/>
    </source>
</evidence>
<protein>
    <submittedName>
        <fullName evidence="7">Uncharacterized protein</fullName>
    </submittedName>
</protein>
<keyword evidence="1" id="KW-0962">Peroxisome biogenesis</keyword>
<evidence type="ECO:0000256" key="1">
    <source>
        <dbReference type="ARBA" id="ARBA00022593"/>
    </source>
</evidence>
<dbReference type="PANTHER" id="PTHR12652">
    <property type="entry name" value="PEROXISOMAL BIOGENESIS FACTOR 11"/>
    <property type="match status" value="1"/>
</dbReference>
<keyword evidence="2 6" id="KW-0472">Membrane</keyword>
<gene>
    <name evidence="7" type="ORF">DOTSEDRAFT_177660</name>
</gene>
<keyword evidence="3" id="KW-0576">Peroxisome</keyword>
<dbReference type="AlphaFoldDB" id="N1PH06"/>
<keyword evidence="6" id="KW-1133">Transmembrane helix</keyword>
<dbReference type="EMBL" id="KB446543">
    <property type="protein sequence ID" value="EME40591.1"/>
    <property type="molecule type" value="Genomic_DNA"/>
</dbReference>
<keyword evidence="8" id="KW-1185">Reference proteome</keyword>
<dbReference type="OMA" id="MFFTTFT"/>
<evidence type="ECO:0000313" key="7">
    <source>
        <dbReference type="EMBL" id="EME40591.1"/>
    </source>
</evidence>
<feature type="transmembrane region" description="Helical" evidence="6">
    <location>
        <begin position="126"/>
        <end position="144"/>
    </location>
</feature>
<dbReference type="Proteomes" id="UP000016933">
    <property type="component" value="Unassembled WGS sequence"/>
</dbReference>
<sequence>MLASIVRYADDTAGLEKTLRLLQGLCTIAVGLVESAPQEAAYWVKLRAQLALGRRYFRLLKWHPCWDNAITSLGGNKPPLYKTLDVAKWSFIGMYFFLEMFTMTNAIGATSFEWAPMAQREANKCWFYGLIFSILVSLYELLLLQNTTPTKREKKASSDLNGSTVKDEVKGKPSAPSPSSPPDDIEPHRIWTQLAIDCNDLVIPGSAVGWMPVGPILVGTCSTISTVLAGRQIWNRVQQRAQQP</sequence>
<keyword evidence="6" id="KW-0812">Transmembrane</keyword>
<dbReference type="OrthoDB" id="3636394at2759"/>
<dbReference type="HOGENOM" id="CLU_049216_1_1_1"/>
<dbReference type="InterPro" id="IPR008733">
    <property type="entry name" value="PEX11"/>
</dbReference>
<name>N1PH06_DOTSN</name>
<comment type="subcellular location">
    <subcellularLocation>
        <location evidence="4">Peroxisome membrane</location>
    </subcellularLocation>
</comment>
<feature type="region of interest" description="Disordered" evidence="5">
    <location>
        <begin position="153"/>
        <end position="184"/>
    </location>
</feature>
<feature type="transmembrane region" description="Helical" evidence="6">
    <location>
        <begin position="86"/>
        <end position="106"/>
    </location>
</feature>
<proteinExistence type="predicted"/>
<organism evidence="7 8">
    <name type="scientific">Dothistroma septosporum (strain NZE10 / CBS 128990)</name>
    <name type="common">Red band needle blight fungus</name>
    <name type="synonym">Mycosphaerella pini</name>
    <dbReference type="NCBI Taxonomy" id="675120"/>
    <lineage>
        <taxon>Eukaryota</taxon>
        <taxon>Fungi</taxon>
        <taxon>Dikarya</taxon>
        <taxon>Ascomycota</taxon>
        <taxon>Pezizomycotina</taxon>
        <taxon>Dothideomycetes</taxon>
        <taxon>Dothideomycetidae</taxon>
        <taxon>Mycosphaerellales</taxon>
        <taxon>Mycosphaerellaceae</taxon>
        <taxon>Dothistroma</taxon>
    </lineage>
</organism>
<evidence type="ECO:0000256" key="4">
    <source>
        <dbReference type="ARBA" id="ARBA00046271"/>
    </source>
</evidence>
<evidence type="ECO:0000256" key="3">
    <source>
        <dbReference type="ARBA" id="ARBA00023140"/>
    </source>
</evidence>
<reference evidence="8" key="1">
    <citation type="journal article" date="2012" name="PLoS Genet.">
        <title>The genomes of the fungal plant pathogens Cladosporium fulvum and Dothistroma septosporum reveal adaptation to different hosts and lifestyles but also signatures of common ancestry.</title>
        <authorList>
            <person name="de Wit P.J.G.M."/>
            <person name="van der Burgt A."/>
            <person name="Oekmen B."/>
            <person name="Stergiopoulos I."/>
            <person name="Abd-Elsalam K.A."/>
            <person name="Aerts A.L."/>
            <person name="Bahkali A.H."/>
            <person name="Beenen H.G."/>
            <person name="Chettri P."/>
            <person name="Cox M.P."/>
            <person name="Datema E."/>
            <person name="de Vries R.P."/>
            <person name="Dhillon B."/>
            <person name="Ganley A.R."/>
            <person name="Griffiths S.A."/>
            <person name="Guo Y."/>
            <person name="Hamelin R.C."/>
            <person name="Henrissat B."/>
            <person name="Kabir M.S."/>
            <person name="Jashni M.K."/>
            <person name="Kema G."/>
            <person name="Klaubauf S."/>
            <person name="Lapidus A."/>
            <person name="Levasseur A."/>
            <person name="Lindquist E."/>
            <person name="Mehrabi R."/>
            <person name="Ohm R.A."/>
            <person name="Owen T.J."/>
            <person name="Salamov A."/>
            <person name="Schwelm A."/>
            <person name="Schijlen E."/>
            <person name="Sun H."/>
            <person name="van den Burg H.A."/>
            <person name="van Ham R.C.H.J."/>
            <person name="Zhang S."/>
            <person name="Goodwin S.B."/>
            <person name="Grigoriev I.V."/>
            <person name="Collemare J."/>
            <person name="Bradshaw R.E."/>
        </authorList>
    </citation>
    <scope>NUCLEOTIDE SEQUENCE [LARGE SCALE GENOMIC DNA]</scope>
    <source>
        <strain evidence="8">NZE10 / CBS 128990</strain>
    </source>
</reference>
<accession>N1PH06</accession>
<dbReference type="GO" id="GO:0005778">
    <property type="term" value="C:peroxisomal membrane"/>
    <property type="evidence" value="ECO:0007669"/>
    <property type="project" value="UniProtKB-SubCell"/>
</dbReference>
<evidence type="ECO:0000256" key="6">
    <source>
        <dbReference type="SAM" id="Phobius"/>
    </source>
</evidence>
<dbReference type="Pfam" id="PF05648">
    <property type="entry name" value="PEX11"/>
    <property type="match status" value="1"/>
</dbReference>
<dbReference type="eggNOG" id="ENOG502SS81">
    <property type="taxonomic scope" value="Eukaryota"/>
</dbReference>
<evidence type="ECO:0000256" key="5">
    <source>
        <dbReference type="SAM" id="MobiDB-lite"/>
    </source>
</evidence>
<dbReference type="PANTHER" id="PTHR12652:SF23">
    <property type="entry name" value="MICROBODY (PEROXISOME) PROLIFERATION PROTEIN PEROXIN 11B (EUROFUNG)"/>
    <property type="match status" value="1"/>
</dbReference>
<evidence type="ECO:0000256" key="2">
    <source>
        <dbReference type="ARBA" id="ARBA00023136"/>
    </source>
</evidence>
<reference evidence="7 8" key="2">
    <citation type="journal article" date="2012" name="PLoS Pathog.">
        <title>Diverse lifestyles and strategies of plant pathogenesis encoded in the genomes of eighteen Dothideomycetes fungi.</title>
        <authorList>
            <person name="Ohm R.A."/>
            <person name="Feau N."/>
            <person name="Henrissat B."/>
            <person name="Schoch C.L."/>
            <person name="Horwitz B.A."/>
            <person name="Barry K.W."/>
            <person name="Condon B.J."/>
            <person name="Copeland A.C."/>
            <person name="Dhillon B."/>
            <person name="Glaser F."/>
            <person name="Hesse C.N."/>
            <person name="Kosti I."/>
            <person name="LaButti K."/>
            <person name="Lindquist E.A."/>
            <person name="Lucas S."/>
            <person name="Salamov A.A."/>
            <person name="Bradshaw R.E."/>
            <person name="Ciuffetti L."/>
            <person name="Hamelin R.C."/>
            <person name="Kema G.H.J."/>
            <person name="Lawrence C."/>
            <person name="Scott J.A."/>
            <person name="Spatafora J.W."/>
            <person name="Turgeon B.G."/>
            <person name="de Wit P.J.G.M."/>
            <person name="Zhong S."/>
            <person name="Goodwin S.B."/>
            <person name="Grigoriev I.V."/>
        </authorList>
    </citation>
    <scope>NUCLEOTIDE SEQUENCE [LARGE SCALE GENOMIC DNA]</scope>
    <source>
        <strain evidence="8">NZE10 / CBS 128990</strain>
    </source>
</reference>
<dbReference type="GO" id="GO:0016559">
    <property type="term" value="P:peroxisome fission"/>
    <property type="evidence" value="ECO:0007669"/>
    <property type="project" value="InterPro"/>
</dbReference>